<name>A0A1F5ZKK9_9BACT</name>
<dbReference type="NCBIfam" id="TIGR00135">
    <property type="entry name" value="gatC"/>
    <property type="match status" value="1"/>
</dbReference>
<dbReference type="AlphaFoldDB" id="A0A1F5ZKK9"/>
<evidence type="ECO:0000313" key="2">
    <source>
        <dbReference type="Proteomes" id="UP000177383"/>
    </source>
</evidence>
<accession>A0A1F5ZKK9</accession>
<dbReference type="Pfam" id="PF02686">
    <property type="entry name" value="GatC"/>
    <property type="match status" value="1"/>
</dbReference>
<dbReference type="Gene3D" id="1.10.20.60">
    <property type="entry name" value="Glu-tRNAGln amidotransferase C subunit, N-terminal domain"/>
    <property type="match status" value="1"/>
</dbReference>
<dbReference type="InterPro" id="IPR036113">
    <property type="entry name" value="Asp/Glu-ADT_sf_sub_c"/>
</dbReference>
<comment type="caution">
    <text evidence="1">The sequence shown here is derived from an EMBL/GenBank/DDBJ whole genome shotgun (WGS) entry which is preliminary data.</text>
</comment>
<proteinExistence type="predicted"/>
<sequence>MDTSRLSIDLVKKIAELAKLPLDEKNFSILQKQLESSFTYINKIQSLDTSNARETSQVTGLENIFREDEVNKKRNLTQQESLSGSTAIYKGYFKVKAIFDEE</sequence>
<gene>
    <name evidence="1" type="ORF">A2773_00155</name>
</gene>
<protein>
    <recommendedName>
        <fullName evidence="3">Asp/Glu-ADT subunit C</fullName>
    </recommendedName>
</protein>
<organism evidence="1 2">
    <name type="scientific">Candidatus Gottesmanbacteria bacterium RIFCSPHIGHO2_01_FULL_39_10</name>
    <dbReference type="NCBI Taxonomy" id="1798375"/>
    <lineage>
        <taxon>Bacteria</taxon>
        <taxon>Candidatus Gottesmaniibacteriota</taxon>
    </lineage>
</organism>
<dbReference type="GO" id="GO:0006450">
    <property type="term" value="P:regulation of translational fidelity"/>
    <property type="evidence" value="ECO:0007669"/>
    <property type="project" value="InterPro"/>
</dbReference>
<dbReference type="SUPFAM" id="SSF141000">
    <property type="entry name" value="Glu-tRNAGln amidotransferase C subunit"/>
    <property type="match status" value="1"/>
</dbReference>
<dbReference type="InterPro" id="IPR003837">
    <property type="entry name" value="GatC"/>
</dbReference>
<dbReference type="EMBL" id="MFJE01000063">
    <property type="protein sequence ID" value="OGG13008.1"/>
    <property type="molecule type" value="Genomic_DNA"/>
</dbReference>
<dbReference type="STRING" id="1798375.A2773_00155"/>
<evidence type="ECO:0000313" key="1">
    <source>
        <dbReference type="EMBL" id="OGG13008.1"/>
    </source>
</evidence>
<dbReference type="Proteomes" id="UP000177383">
    <property type="component" value="Unassembled WGS sequence"/>
</dbReference>
<evidence type="ECO:0008006" key="3">
    <source>
        <dbReference type="Google" id="ProtNLM"/>
    </source>
</evidence>
<reference evidence="1 2" key="1">
    <citation type="journal article" date="2016" name="Nat. Commun.">
        <title>Thousands of microbial genomes shed light on interconnected biogeochemical processes in an aquifer system.</title>
        <authorList>
            <person name="Anantharaman K."/>
            <person name="Brown C.T."/>
            <person name="Hug L.A."/>
            <person name="Sharon I."/>
            <person name="Castelle C.J."/>
            <person name="Probst A.J."/>
            <person name="Thomas B.C."/>
            <person name="Singh A."/>
            <person name="Wilkins M.J."/>
            <person name="Karaoz U."/>
            <person name="Brodie E.L."/>
            <person name="Williams K.H."/>
            <person name="Hubbard S.S."/>
            <person name="Banfield J.F."/>
        </authorList>
    </citation>
    <scope>NUCLEOTIDE SEQUENCE [LARGE SCALE GENOMIC DNA]</scope>
</reference>